<keyword evidence="12" id="KW-1185">Reference proteome</keyword>
<dbReference type="SUPFAM" id="SSF161098">
    <property type="entry name" value="MetI-like"/>
    <property type="match status" value="1"/>
</dbReference>
<organism evidence="11 12">
    <name type="scientific">Shinella lacus</name>
    <dbReference type="NCBI Taxonomy" id="2654216"/>
    <lineage>
        <taxon>Bacteria</taxon>
        <taxon>Pseudomonadati</taxon>
        <taxon>Pseudomonadota</taxon>
        <taxon>Alphaproteobacteria</taxon>
        <taxon>Hyphomicrobiales</taxon>
        <taxon>Rhizobiaceae</taxon>
        <taxon>Shinella</taxon>
    </lineage>
</organism>
<dbReference type="Proteomes" id="UP000996601">
    <property type="component" value="Unassembled WGS sequence"/>
</dbReference>
<gene>
    <name evidence="11" type="ORF">GB927_000420</name>
</gene>
<comment type="subcellular location">
    <subcellularLocation>
        <location evidence="1 9">Cell membrane</location>
        <topology evidence="1 9">Multi-pass membrane protein</topology>
    </subcellularLocation>
</comment>
<protein>
    <submittedName>
        <fullName evidence="11">ABC transporter permease</fullName>
    </submittedName>
</protein>
<evidence type="ECO:0000256" key="9">
    <source>
        <dbReference type="RuleBase" id="RU363032"/>
    </source>
</evidence>
<feature type="transmembrane region" description="Helical" evidence="9">
    <location>
        <begin position="30"/>
        <end position="52"/>
    </location>
</feature>
<dbReference type="RefSeq" id="WP_256114509.1">
    <property type="nucleotide sequence ID" value="NZ_WHSB02000001.1"/>
</dbReference>
<dbReference type="PANTHER" id="PTHR43386:SF1">
    <property type="entry name" value="D,D-DIPEPTIDE TRANSPORT SYSTEM PERMEASE PROTEIN DDPC-RELATED"/>
    <property type="match status" value="1"/>
</dbReference>
<dbReference type="Gene3D" id="1.10.3720.10">
    <property type="entry name" value="MetI-like"/>
    <property type="match status" value="1"/>
</dbReference>
<dbReference type="EMBL" id="WHSB02000001">
    <property type="protein sequence ID" value="MCQ4628474.1"/>
    <property type="molecule type" value="Genomic_DNA"/>
</dbReference>
<dbReference type="InterPro" id="IPR035906">
    <property type="entry name" value="MetI-like_sf"/>
</dbReference>
<sequence>MRKSSAATELWTTLPKPRGPVMKHILGQPLGALGLVLIVLGFVVAFAAPWIAPYDPLATDYGNAIAPPSFAHWMGTDSFGRDLLSRILFGGRTAFLIGVSASFIGCTIGLFVGITSAYAGGWVDAIVERFMEILLAIPITVLALVLVSSLGRNMVYGVDLNLVFAIALPIIPKMARVARSQALTIRNLSYIDAAVTLGFSDLRIIVRHMAPNIFGPYIVMLTAFISQAILIEASLSYLGLGVAEPTPSWGLMLAGNAFNTSMTAPWIVIYPGLAIALVVFAFSMFGDALRDVFDPKARADR</sequence>
<accession>A0ABT1QZW8</accession>
<keyword evidence="8 9" id="KW-0472">Membrane</keyword>
<dbReference type="Pfam" id="PF00528">
    <property type="entry name" value="BPD_transp_1"/>
    <property type="match status" value="1"/>
</dbReference>
<keyword evidence="6" id="KW-0653">Protein transport</keyword>
<proteinExistence type="inferred from homology"/>
<evidence type="ECO:0000313" key="12">
    <source>
        <dbReference type="Proteomes" id="UP000996601"/>
    </source>
</evidence>
<evidence type="ECO:0000256" key="3">
    <source>
        <dbReference type="ARBA" id="ARBA00022475"/>
    </source>
</evidence>
<feature type="domain" description="ABC transmembrane type-1" evidence="10">
    <location>
        <begin position="91"/>
        <end position="286"/>
    </location>
</feature>
<keyword evidence="3" id="KW-1003">Cell membrane</keyword>
<dbReference type="PANTHER" id="PTHR43386">
    <property type="entry name" value="OLIGOPEPTIDE TRANSPORT SYSTEM PERMEASE PROTEIN APPC"/>
    <property type="match status" value="1"/>
</dbReference>
<feature type="transmembrane region" description="Helical" evidence="9">
    <location>
        <begin position="263"/>
        <end position="286"/>
    </location>
</feature>
<name>A0ABT1QZW8_9HYPH</name>
<feature type="transmembrane region" description="Helical" evidence="9">
    <location>
        <begin position="217"/>
        <end position="243"/>
    </location>
</feature>
<dbReference type="Pfam" id="PF12911">
    <property type="entry name" value="OppC_N"/>
    <property type="match status" value="1"/>
</dbReference>
<comment type="similarity">
    <text evidence="9">Belongs to the binding-protein-dependent transport system permease family.</text>
</comment>
<keyword evidence="5" id="KW-0571">Peptide transport</keyword>
<evidence type="ECO:0000256" key="8">
    <source>
        <dbReference type="ARBA" id="ARBA00023136"/>
    </source>
</evidence>
<evidence type="ECO:0000313" key="11">
    <source>
        <dbReference type="EMBL" id="MCQ4628474.1"/>
    </source>
</evidence>
<evidence type="ECO:0000256" key="2">
    <source>
        <dbReference type="ARBA" id="ARBA00022448"/>
    </source>
</evidence>
<evidence type="ECO:0000256" key="1">
    <source>
        <dbReference type="ARBA" id="ARBA00004651"/>
    </source>
</evidence>
<evidence type="ECO:0000256" key="6">
    <source>
        <dbReference type="ARBA" id="ARBA00022927"/>
    </source>
</evidence>
<dbReference type="InterPro" id="IPR000515">
    <property type="entry name" value="MetI-like"/>
</dbReference>
<dbReference type="PROSITE" id="PS50928">
    <property type="entry name" value="ABC_TM1"/>
    <property type="match status" value="1"/>
</dbReference>
<evidence type="ECO:0000259" key="10">
    <source>
        <dbReference type="PROSITE" id="PS50928"/>
    </source>
</evidence>
<keyword evidence="4 9" id="KW-0812">Transmembrane</keyword>
<dbReference type="InterPro" id="IPR025966">
    <property type="entry name" value="OppC_N"/>
</dbReference>
<evidence type="ECO:0000256" key="4">
    <source>
        <dbReference type="ARBA" id="ARBA00022692"/>
    </source>
</evidence>
<comment type="caution">
    <text evidence="11">The sequence shown here is derived from an EMBL/GenBank/DDBJ whole genome shotgun (WGS) entry which is preliminary data.</text>
</comment>
<dbReference type="InterPro" id="IPR050366">
    <property type="entry name" value="BP-dependent_transpt_permease"/>
</dbReference>
<dbReference type="CDD" id="cd06261">
    <property type="entry name" value="TM_PBP2"/>
    <property type="match status" value="1"/>
</dbReference>
<evidence type="ECO:0000256" key="5">
    <source>
        <dbReference type="ARBA" id="ARBA00022856"/>
    </source>
</evidence>
<feature type="transmembrane region" description="Helical" evidence="9">
    <location>
        <begin position="94"/>
        <end position="118"/>
    </location>
</feature>
<feature type="transmembrane region" description="Helical" evidence="9">
    <location>
        <begin position="154"/>
        <end position="171"/>
    </location>
</feature>
<evidence type="ECO:0000256" key="7">
    <source>
        <dbReference type="ARBA" id="ARBA00022989"/>
    </source>
</evidence>
<feature type="transmembrane region" description="Helical" evidence="9">
    <location>
        <begin position="130"/>
        <end position="148"/>
    </location>
</feature>
<keyword evidence="7 9" id="KW-1133">Transmembrane helix</keyword>
<reference evidence="11" key="1">
    <citation type="submission" date="2021-07" db="EMBL/GenBank/DDBJ databases">
        <title>Shinella sp. nov., a novel member of the genus Shinella from water.</title>
        <authorList>
            <person name="Deng Y."/>
        </authorList>
    </citation>
    <scope>NUCLEOTIDE SEQUENCE</scope>
    <source>
        <strain evidence="11">CPCC 100929</strain>
    </source>
</reference>
<keyword evidence="2 9" id="KW-0813">Transport</keyword>